<keyword evidence="6" id="KW-1185">Reference proteome</keyword>
<dbReference type="SMART" id="SM00248">
    <property type="entry name" value="ANK"/>
    <property type="match status" value="4"/>
</dbReference>
<comment type="caution">
    <text evidence="5">The sequence shown here is derived from an EMBL/GenBank/DDBJ whole genome shotgun (WGS) entry which is preliminary data.</text>
</comment>
<evidence type="ECO:0000256" key="4">
    <source>
        <dbReference type="SAM" id="MobiDB-lite"/>
    </source>
</evidence>
<dbReference type="Proteomes" id="UP001566132">
    <property type="component" value="Unassembled WGS sequence"/>
</dbReference>
<evidence type="ECO:0000256" key="1">
    <source>
        <dbReference type="ARBA" id="ARBA00022737"/>
    </source>
</evidence>
<feature type="repeat" description="ANK" evidence="3">
    <location>
        <begin position="66"/>
        <end position="98"/>
    </location>
</feature>
<keyword evidence="2 3" id="KW-0040">ANK repeat</keyword>
<dbReference type="PROSITE" id="PS50297">
    <property type="entry name" value="ANK_REP_REGION"/>
    <property type="match status" value="1"/>
</dbReference>
<dbReference type="PANTHER" id="PTHR24171:SF9">
    <property type="entry name" value="ANKYRIN REPEAT DOMAIN-CONTAINING PROTEIN 39"/>
    <property type="match status" value="1"/>
</dbReference>
<dbReference type="PROSITE" id="PS50088">
    <property type="entry name" value="ANK_REPEAT"/>
    <property type="match status" value="1"/>
</dbReference>
<reference evidence="5 6" key="1">
    <citation type="submission" date="2024-05" db="EMBL/GenBank/DDBJ databases">
        <title>Genetic variation in Jamaican populations of the coffee berry borer (Hypothenemus hampei).</title>
        <authorList>
            <person name="Errbii M."/>
            <person name="Myrie A."/>
        </authorList>
    </citation>
    <scope>NUCLEOTIDE SEQUENCE [LARGE SCALE GENOMIC DNA]</scope>
    <source>
        <strain evidence="5">JA-Hopewell-2020-01-JO</strain>
        <tissue evidence="5">Whole body</tissue>
    </source>
</reference>
<feature type="compositionally biased region" description="Basic and acidic residues" evidence="4">
    <location>
        <begin position="1"/>
        <end position="16"/>
    </location>
</feature>
<dbReference type="EMBL" id="JBDJPC010000007">
    <property type="protein sequence ID" value="KAL1494274.1"/>
    <property type="molecule type" value="Genomic_DNA"/>
</dbReference>
<dbReference type="PANTHER" id="PTHR24171">
    <property type="entry name" value="ANKYRIN REPEAT DOMAIN-CONTAINING PROTEIN 39-RELATED"/>
    <property type="match status" value="1"/>
</dbReference>
<evidence type="ECO:0000256" key="2">
    <source>
        <dbReference type="ARBA" id="ARBA00023043"/>
    </source>
</evidence>
<gene>
    <name evidence="5" type="ORF">ABEB36_009898</name>
</gene>
<organism evidence="5 6">
    <name type="scientific">Hypothenemus hampei</name>
    <name type="common">Coffee berry borer</name>
    <dbReference type="NCBI Taxonomy" id="57062"/>
    <lineage>
        <taxon>Eukaryota</taxon>
        <taxon>Metazoa</taxon>
        <taxon>Ecdysozoa</taxon>
        <taxon>Arthropoda</taxon>
        <taxon>Hexapoda</taxon>
        <taxon>Insecta</taxon>
        <taxon>Pterygota</taxon>
        <taxon>Neoptera</taxon>
        <taxon>Endopterygota</taxon>
        <taxon>Coleoptera</taxon>
        <taxon>Polyphaga</taxon>
        <taxon>Cucujiformia</taxon>
        <taxon>Curculionidae</taxon>
        <taxon>Scolytinae</taxon>
        <taxon>Hypothenemus</taxon>
    </lineage>
</organism>
<dbReference type="AlphaFoldDB" id="A0ABD1EHW2"/>
<evidence type="ECO:0000313" key="5">
    <source>
        <dbReference type="EMBL" id="KAL1494274.1"/>
    </source>
</evidence>
<name>A0ABD1EHW2_HYPHA</name>
<proteinExistence type="predicted"/>
<dbReference type="InterPro" id="IPR002110">
    <property type="entry name" value="Ankyrin_rpt"/>
</dbReference>
<dbReference type="Pfam" id="PF12796">
    <property type="entry name" value="Ank_2"/>
    <property type="match status" value="1"/>
</dbReference>
<feature type="region of interest" description="Disordered" evidence="4">
    <location>
        <begin position="1"/>
        <end position="21"/>
    </location>
</feature>
<evidence type="ECO:0000313" key="6">
    <source>
        <dbReference type="Proteomes" id="UP001566132"/>
    </source>
</evidence>
<dbReference type="SUPFAM" id="SSF48403">
    <property type="entry name" value="Ankyrin repeat"/>
    <property type="match status" value="1"/>
</dbReference>
<keyword evidence="1" id="KW-0677">Repeat</keyword>
<protein>
    <submittedName>
        <fullName evidence="5">Uncharacterized protein</fullName>
    </submittedName>
</protein>
<sequence>MSDSDSSRENPRESLSHKTRAAFRHPKLIDNDRNTKLHYAAAANELANVRLYLEKEGHVVDPENYLGWTPLMMACRKGHLETVKYLLDHRANATKLNKYGMNVFQIAIASGHLEMVRVLLDHFLTGGTSTRMLQLNFPAAAMAILFRHHHVLEFLIEKHFDMNQCTANTGITPLMFAHALEDDHSVGILVQHEVDATVKNYLGHTAMDIATIRQRMKMLSSNDQMGPKLVTSSPEESIEVQNLRNVLQVKPPNSPNFTPEVQMTSSPQVPYITYLAPTSPHPMNFFQVVGGQRRSSNISPFYINSPNITPITPYGQQVFFPSDFVPNQIPVYTTLSQNCNYKSGNVSDLLNANVNSSAGMILSPAVMNFMSPCT</sequence>
<evidence type="ECO:0000256" key="3">
    <source>
        <dbReference type="PROSITE-ProRule" id="PRU00023"/>
    </source>
</evidence>
<accession>A0ABD1EHW2</accession>
<dbReference type="InterPro" id="IPR036770">
    <property type="entry name" value="Ankyrin_rpt-contain_sf"/>
</dbReference>
<dbReference type="Gene3D" id="1.25.40.20">
    <property type="entry name" value="Ankyrin repeat-containing domain"/>
    <property type="match status" value="2"/>
</dbReference>